<evidence type="ECO:0000313" key="6">
    <source>
        <dbReference type="EMBL" id="KAL3659854.1"/>
    </source>
</evidence>
<dbReference type="InterPro" id="IPR051477">
    <property type="entry name" value="Expansin_CellWall"/>
</dbReference>
<dbReference type="Gene3D" id="2.40.40.10">
    <property type="entry name" value="RlpA-like domain"/>
    <property type="match status" value="1"/>
</dbReference>
<dbReference type="PANTHER" id="PTHR31836">
    <property type="match status" value="1"/>
</dbReference>
<name>A0ABD3F424_9STRA</name>
<feature type="compositionally biased region" description="Low complexity" evidence="2">
    <location>
        <begin position="472"/>
        <end position="487"/>
    </location>
</feature>
<feature type="signal peptide" evidence="4">
    <location>
        <begin position="1"/>
        <end position="23"/>
    </location>
</feature>
<dbReference type="InterPro" id="IPR009009">
    <property type="entry name" value="RlpA-like_DPBB"/>
</dbReference>
<feature type="region of interest" description="Disordered" evidence="2">
    <location>
        <begin position="229"/>
        <end position="526"/>
    </location>
</feature>
<feature type="chain" id="PRO_5044822657" description="Expansin-like EG45 domain-containing protein" evidence="4">
    <location>
        <begin position="24"/>
        <end position="613"/>
    </location>
</feature>
<dbReference type="NCBIfam" id="NF041144">
    <property type="entry name" value="expansin_EXLX1"/>
    <property type="match status" value="1"/>
</dbReference>
<evidence type="ECO:0000256" key="1">
    <source>
        <dbReference type="ARBA" id="ARBA00022729"/>
    </source>
</evidence>
<reference evidence="6 7" key="1">
    <citation type="submission" date="2024-09" db="EMBL/GenBank/DDBJ databases">
        <title>Genome sequencing and assembly of Phytophthora oleae, isolate VK10A, causative agent of rot of olive drupes.</title>
        <authorList>
            <person name="Conti Taguali S."/>
            <person name="Riolo M."/>
            <person name="La Spada F."/>
            <person name="Cacciola S.O."/>
            <person name="Dionisio G."/>
        </authorList>
    </citation>
    <scope>NUCLEOTIDE SEQUENCE [LARGE SCALE GENOMIC DNA]</scope>
    <source>
        <strain evidence="6 7">VK10A</strain>
    </source>
</reference>
<comment type="caution">
    <text evidence="6">The sequence shown here is derived from an EMBL/GenBank/DDBJ whole genome shotgun (WGS) entry which is preliminary data.</text>
</comment>
<keyword evidence="3" id="KW-0812">Transmembrane</keyword>
<organism evidence="6 7">
    <name type="scientific">Phytophthora oleae</name>
    <dbReference type="NCBI Taxonomy" id="2107226"/>
    <lineage>
        <taxon>Eukaryota</taxon>
        <taxon>Sar</taxon>
        <taxon>Stramenopiles</taxon>
        <taxon>Oomycota</taxon>
        <taxon>Peronosporomycetes</taxon>
        <taxon>Peronosporales</taxon>
        <taxon>Peronosporaceae</taxon>
        <taxon>Phytophthora</taxon>
    </lineage>
</organism>
<accession>A0ABD3F424</accession>
<evidence type="ECO:0000256" key="3">
    <source>
        <dbReference type="SAM" id="Phobius"/>
    </source>
</evidence>
<gene>
    <name evidence="6" type="ORF">V7S43_015156</name>
</gene>
<keyword evidence="3" id="KW-0472">Membrane</keyword>
<dbReference type="AlphaFoldDB" id="A0ABD3F424"/>
<dbReference type="Proteomes" id="UP001632037">
    <property type="component" value="Unassembled WGS sequence"/>
</dbReference>
<feature type="compositionally biased region" description="Low complexity" evidence="2">
    <location>
        <begin position="259"/>
        <end position="314"/>
    </location>
</feature>
<dbReference type="SUPFAM" id="SSF50685">
    <property type="entry name" value="Barwin-like endoglucanases"/>
    <property type="match status" value="1"/>
</dbReference>
<evidence type="ECO:0000256" key="4">
    <source>
        <dbReference type="SAM" id="SignalP"/>
    </source>
</evidence>
<dbReference type="InterPro" id="IPR036749">
    <property type="entry name" value="Expansin_CBD_sf"/>
</dbReference>
<dbReference type="CDD" id="cd22271">
    <property type="entry name" value="DPBB_EXP_N-like"/>
    <property type="match status" value="1"/>
</dbReference>
<proteinExistence type="predicted"/>
<feature type="compositionally biased region" description="Low complexity" evidence="2">
    <location>
        <begin position="370"/>
        <end position="416"/>
    </location>
</feature>
<keyword evidence="3" id="KW-1133">Transmembrane helix</keyword>
<evidence type="ECO:0000259" key="5">
    <source>
        <dbReference type="PROSITE" id="PS50842"/>
    </source>
</evidence>
<dbReference type="EMBL" id="JBIMZQ010000044">
    <property type="protein sequence ID" value="KAL3659854.1"/>
    <property type="molecule type" value="Genomic_DNA"/>
</dbReference>
<evidence type="ECO:0000256" key="2">
    <source>
        <dbReference type="SAM" id="MobiDB-lite"/>
    </source>
</evidence>
<feature type="compositionally biased region" description="Polar residues" evidence="2">
    <location>
        <begin position="459"/>
        <end position="471"/>
    </location>
</feature>
<feature type="compositionally biased region" description="Low complexity" evidence="2">
    <location>
        <begin position="423"/>
        <end position="458"/>
    </location>
</feature>
<feature type="compositionally biased region" description="Polar residues" evidence="2">
    <location>
        <begin position="488"/>
        <end position="526"/>
    </location>
</feature>
<dbReference type="InterPro" id="IPR036908">
    <property type="entry name" value="RlpA-like_sf"/>
</dbReference>
<dbReference type="Gene3D" id="2.60.40.760">
    <property type="entry name" value="Expansin, cellulose-binding-like domain"/>
    <property type="match status" value="1"/>
</dbReference>
<dbReference type="InterPro" id="IPR007112">
    <property type="entry name" value="Expansin/allergen_DPBB_dom"/>
</dbReference>
<protein>
    <recommendedName>
        <fullName evidence="5">Expansin-like EG45 domain-containing protein</fullName>
    </recommendedName>
</protein>
<feature type="compositionally biased region" description="Low complexity" evidence="2">
    <location>
        <begin position="230"/>
        <end position="250"/>
    </location>
</feature>
<dbReference type="PROSITE" id="PS50842">
    <property type="entry name" value="EXPANSIN_EG45"/>
    <property type="match status" value="1"/>
</dbReference>
<feature type="domain" description="Expansin-like EG45" evidence="5">
    <location>
        <begin position="38"/>
        <end position="137"/>
    </location>
</feature>
<dbReference type="PANTHER" id="PTHR31836:SF21">
    <property type="entry name" value="EXPANSIN-LIKE PROTEIN 7"/>
    <property type="match status" value="1"/>
</dbReference>
<sequence length="613" mass="63610">MNRFRRVLLAFAISSAGFRSTNAYTGHATTYGLTDPSGGNCNFMKYPQAAVSNFVAINKVQWDSSMSCGRCAQVTCTDSLCSGRSQESEIVYVVDQCPGCNEGDLDLSPSVFKSITGMEPGIVEISWEFVTCPVTGNIEYCLKEGSNSFWAAIQPTHTTVGIESVTIDGKSTSMVASSFYFLLNGDSTEESDLSNLKISMTSVQGETITDVLSFADGKCVEGSSQFTIGESSSVSTSTASITEESTTEPPTTSPPPTTNTPTTEPPSTNTPTSTPTEAPTTAPPTTSTPTIAPTESPTETPSTTSTPTEIPTEALTVALTTSPPTSKVPTIAPTESPTTSRLTSSAPTEAPPTTSAPMEAPTTVPPLASTPTITPTGNPTTAPRTANIPTTAPPTALVEAQPTTPTTTSPITTTPTNSATEVPTDAATTAPPTTNAPTNFPTDTPTTVSPTTSKLSTSAPTRSPTTVTTNAPTEDPTTSSPSIDTPTNAPKNAINTAEATTVLPTSSPSADNTESAGTSVTNRSSDASAGHAIVVSVVAVLGCLFIVVIVVMYIVIKKKKQLNKQLEQEKLPAHTDGSRYSSESDYHTNVAIDEQTFSYTAAITPQPVNSTCL</sequence>
<dbReference type="Pfam" id="PF03330">
    <property type="entry name" value="DPBB_1"/>
    <property type="match status" value="1"/>
</dbReference>
<feature type="transmembrane region" description="Helical" evidence="3">
    <location>
        <begin position="532"/>
        <end position="556"/>
    </location>
</feature>
<feature type="compositionally biased region" description="Low complexity" evidence="2">
    <location>
        <begin position="343"/>
        <end position="362"/>
    </location>
</feature>
<feature type="compositionally biased region" description="Polar residues" evidence="2">
    <location>
        <begin position="318"/>
        <end position="342"/>
    </location>
</feature>
<dbReference type="InterPro" id="IPR049818">
    <property type="entry name" value="Expansin_EXLX1-like"/>
</dbReference>
<keyword evidence="7" id="KW-1185">Reference proteome</keyword>
<keyword evidence="1 4" id="KW-0732">Signal</keyword>
<evidence type="ECO:0000313" key="7">
    <source>
        <dbReference type="Proteomes" id="UP001632037"/>
    </source>
</evidence>